<evidence type="ECO:0000313" key="6">
    <source>
        <dbReference type="Proteomes" id="UP000568380"/>
    </source>
</evidence>
<dbReference type="InterPro" id="IPR032823">
    <property type="entry name" value="BCA_ABC_TP_C"/>
</dbReference>
<keyword evidence="2" id="KW-0547">Nucleotide-binding</keyword>
<dbReference type="PANTHER" id="PTHR45772:SF2">
    <property type="entry name" value="ABC TRANSPORTER ATP-BINDING PROTEIN"/>
    <property type="match status" value="1"/>
</dbReference>
<dbReference type="InterPro" id="IPR027417">
    <property type="entry name" value="P-loop_NTPase"/>
</dbReference>
<dbReference type="PROSITE" id="PS50893">
    <property type="entry name" value="ABC_TRANSPORTER_2"/>
    <property type="match status" value="1"/>
</dbReference>
<dbReference type="InterPro" id="IPR003593">
    <property type="entry name" value="AAA+_ATPase"/>
</dbReference>
<dbReference type="CDD" id="cd03219">
    <property type="entry name" value="ABC_Mj1267_LivG_branched"/>
    <property type="match status" value="1"/>
</dbReference>
<evidence type="ECO:0000256" key="1">
    <source>
        <dbReference type="ARBA" id="ARBA00022448"/>
    </source>
</evidence>
<organism evidence="5 6">
    <name type="scientific">Nonomuraea endophytica</name>
    <dbReference type="NCBI Taxonomy" id="714136"/>
    <lineage>
        <taxon>Bacteria</taxon>
        <taxon>Bacillati</taxon>
        <taxon>Actinomycetota</taxon>
        <taxon>Actinomycetes</taxon>
        <taxon>Streptosporangiales</taxon>
        <taxon>Streptosporangiaceae</taxon>
        <taxon>Nonomuraea</taxon>
    </lineage>
</organism>
<dbReference type="GO" id="GO:0005886">
    <property type="term" value="C:plasma membrane"/>
    <property type="evidence" value="ECO:0007669"/>
    <property type="project" value="TreeGrafter"/>
</dbReference>
<dbReference type="PANTHER" id="PTHR45772">
    <property type="entry name" value="CONSERVED COMPONENT OF ABC TRANSPORTER FOR NATURAL AMINO ACIDS-RELATED"/>
    <property type="match status" value="1"/>
</dbReference>
<dbReference type="SMART" id="SM00382">
    <property type="entry name" value="AAA"/>
    <property type="match status" value="1"/>
</dbReference>
<dbReference type="Pfam" id="PF12399">
    <property type="entry name" value="BCA_ABC_TP_C"/>
    <property type="match status" value="1"/>
</dbReference>
<dbReference type="AlphaFoldDB" id="A0A7W8ELE6"/>
<evidence type="ECO:0000256" key="3">
    <source>
        <dbReference type="ARBA" id="ARBA00022840"/>
    </source>
</evidence>
<reference evidence="5 6" key="1">
    <citation type="submission" date="2020-08" db="EMBL/GenBank/DDBJ databases">
        <title>Genomic Encyclopedia of Type Strains, Phase IV (KMG-IV): sequencing the most valuable type-strain genomes for metagenomic binning, comparative biology and taxonomic classification.</title>
        <authorList>
            <person name="Goeker M."/>
        </authorList>
    </citation>
    <scope>NUCLEOTIDE SEQUENCE [LARGE SCALE GENOMIC DNA]</scope>
    <source>
        <strain evidence="5 6">DSM 45385</strain>
    </source>
</reference>
<comment type="caution">
    <text evidence="5">The sequence shown here is derived from an EMBL/GenBank/DDBJ whole genome shotgun (WGS) entry which is preliminary data.</text>
</comment>
<dbReference type="InterPro" id="IPR003439">
    <property type="entry name" value="ABC_transporter-like_ATP-bd"/>
</dbReference>
<name>A0A7W8ELE6_9ACTN</name>
<evidence type="ECO:0000256" key="2">
    <source>
        <dbReference type="ARBA" id="ARBA00022741"/>
    </source>
</evidence>
<dbReference type="GO" id="GO:0005524">
    <property type="term" value="F:ATP binding"/>
    <property type="evidence" value="ECO:0007669"/>
    <property type="project" value="UniProtKB-KW"/>
</dbReference>
<keyword evidence="6" id="KW-1185">Reference proteome</keyword>
<protein>
    <submittedName>
        <fullName evidence="5">Branched-chain amino acid transport system ATP-binding protein</fullName>
    </submittedName>
</protein>
<keyword evidence="1" id="KW-0813">Transport</keyword>
<dbReference type="GO" id="GO:0016887">
    <property type="term" value="F:ATP hydrolysis activity"/>
    <property type="evidence" value="ECO:0007669"/>
    <property type="project" value="InterPro"/>
</dbReference>
<feature type="domain" description="ABC transporter" evidence="4">
    <location>
        <begin position="2"/>
        <end position="241"/>
    </location>
</feature>
<dbReference type="Proteomes" id="UP000568380">
    <property type="component" value="Unassembled WGS sequence"/>
</dbReference>
<keyword evidence="3 5" id="KW-0067">ATP-binding</keyword>
<dbReference type="RefSeq" id="WP_221341435.1">
    <property type="nucleotide sequence ID" value="NZ_JACHIN010000014.1"/>
</dbReference>
<sequence length="241" mass="25320">MLVLREVTVRFGALAAVDRVSLSVEEGERRALIGPNGAGKSTVFAAVAGALRPVSGRIEFAGRDVTKLSEPRRARLGIGRTFQHSSLFTGLTCLENVALAVRARRGLGLRAWLPRGRRAEIEREAAGHLAATDVSPDGPAGALSHGQGRRLELAMALAARPRLLLLDEPAAGMSAAESAELASMLRALPPELTVMIVEHDLDLVFAVASRVTALAAGQVIADGTPAQVRASPEVQKAYLGT</sequence>
<dbReference type="InterPro" id="IPR051120">
    <property type="entry name" value="ABC_AA/LPS_Transport"/>
</dbReference>
<evidence type="ECO:0000313" key="5">
    <source>
        <dbReference type="EMBL" id="MBB5082782.1"/>
    </source>
</evidence>
<dbReference type="Gene3D" id="3.40.50.300">
    <property type="entry name" value="P-loop containing nucleotide triphosphate hydrolases"/>
    <property type="match status" value="1"/>
</dbReference>
<gene>
    <name evidence="5" type="ORF">HNR40_008278</name>
</gene>
<dbReference type="EMBL" id="JACHIN010000014">
    <property type="protein sequence ID" value="MBB5082782.1"/>
    <property type="molecule type" value="Genomic_DNA"/>
</dbReference>
<proteinExistence type="predicted"/>
<evidence type="ECO:0000259" key="4">
    <source>
        <dbReference type="PROSITE" id="PS50893"/>
    </source>
</evidence>
<accession>A0A7W8ELE6</accession>
<dbReference type="Pfam" id="PF00005">
    <property type="entry name" value="ABC_tran"/>
    <property type="match status" value="1"/>
</dbReference>
<dbReference type="SUPFAM" id="SSF52540">
    <property type="entry name" value="P-loop containing nucleoside triphosphate hydrolases"/>
    <property type="match status" value="1"/>
</dbReference>